<feature type="domain" description="FAS1" evidence="3">
    <location>
        <begin position="176"/>
        <end position="313"/>
    </location>
</feature>
<dbReference type="InterPro" id="IPR010323">
    <property type="entry name" value="DUF924"/>
</dbReference>
<dbReference type="Gene3D" id="1.25.40.10">
    <property type="entry name" value="Tetratricopeptide repeat domain"/>
    <property type="match status" value="1"/>
</dbReference>
<name>F9FWW2_FUSOF</name>
<dbReference type="PROSITE" id="PS50213">
    <property type="entry name" value="FAS1"/>
    <property type="match status" value="2"/>
</dbReference>
<dbReference type="OrthoDB" id="414698at2759"/>
<proteinExistence type="predicted"/>
<dbReference type="GO" id="GO:0000329">
    <property type="term" value="C:fungal-type vacuole membrane"/>
    <property type="evidence" value="ECO:0007669"/>
    <property type="project" value="TreeGrafter"/>
</dbReference>
<dbReference type="PANTHER" id="PTHR10900">
    <property type="entry name" value="PERIOSTIN-RELATED"/>
    <property type="match status" value="1"/>
</dbReference>
<dbReference type="Pfam" id="PF06041">
    <property type="entry name" value="DUF924"/>
    <property type="match status" value="1"/>
</dbReference>
<dbReference type="PANTHER" id="PTHR10900:SF77">
    <property type="entry name" value="FI19380P1"/>
    <property type="match status" value="1"/>
</dbReference>
<protein>
    <recommendedName>
        <fullName evidence="3">FAS1 domain-containing protein</fullName>
    </recommendedName>
</protein>
<gene>
    <name evidence="4" type="ORF">FOXB_10894</name>
</gene>
<dbReference type="AlphaFoldDB" id="F9FWW2"/>
<sequence length="746" mass="81363">MRFLNLAALASAVVAQSDLASILSSQSDLSTLAELLALVPDIAETLASASNITVFAPTNDAFASVPRDIPEGEAISQRNDTIAIGALLSNHVFKGYYPAKVATDIPVFVQSLLDSSFVNYRQPFGNFTGGQYNGIVKDGDDVVVISGEETLSYVTEADIKVGDSVIIHKVDKPLSFGAPLQLFTRRDNLLNFNAALNAADLPYNFGNLDRDSSTLVNISDFTVFIPNDPAFEAIGSVLEGADLKTLQEVLKYHIVDDVLFSTDLANVSVPSLQGADLTFTVAEDGSAWVNGAKILFTNVLLFNGVAHVIDGTDDNSVLNPADDPFDRADLKPAAEADDRLAFPGATPVSKLPFSVISYADDSQPTYTTPELLKTLKAIDVSALATATATADATTGAGETTPTPTGVTPVVNAASSKLLPPKNRLRPSLSVIVPFLKPSNHRGAISQLPLASRLIAAPARIYQHYLSGGKPFTSSTFKLQEQSQPINMGSKIKNLDGLKEHLTHDKLDELRNFWFEHIPEMADRIIAPQELQKRWFFSDKEFDNVCVTRFSPILEAIRDAGVTSAQELLSVAQPRNSLDWLSLIILLDQIPRNSYRGEKSSICFTYFDPIAQQVSLEAIKQGIPDKAPEIRWVFSHRNWFYMPLMHSEDISAHVKAVAAFDKMNQDILSLMEGTGGADEYERKAREVVQADPEAAKSVGETNKVFEEKHKVIIERFGRYPHRNKALGREATPEEVEFLESGGDTFGS</sequence>
<dbReference type="InterPro" id="IPR011990">
    <property type="entry name" value="TPR-like_helical_dom_sf"/>
</dbReference>
<dbReference type="Gene3D" id="1.20.58.320">
    <property type="entry name" value="TPR-like"/>
    <property type="match status" value="1"/>
</dbReference>
<feature type="region of interest" description="Disordered" evidence="1">
    <location>
        <begin position="723"/>
        <end position="746"/>
    </location>
</feature>
<comment type="caution">
    <text evidence="4">The sequence shown here is derived from an EMBL/GenBank/DDBJ whole genome shotgun (WGS) entry which is preliminary data.</text>
</comment>
<dbReference type="STRING" id="660025.F9FWW2"/>
<evidence type="ECO:0000259" key="3">
    <source>
        <dbReference type="PROSITE" id="PS50213"/>
    </source>
</evidence>
<feature type="domain" description="FAS1" evidence="3">
    <location>
        <begin position="16"/>
        <end position="174"/>
    </location>
</feature>
<dbReference type="Pfam" id="PF02469">
    <property type="entry name" value="Fasciclin"/>
    <property type="match status" value="2"/>
</dbReference>
<evidence type="ECO:0000256" key="1">
    <source>
        <dbReference type="SAM" id="MobiDB-lite"/>
    </source>
</evidence>
<feature type="chain" id="PRO_5012542375" description="FAS1 domain-containing protein" evidence="2">
    <location>
        <begin position="16"/>
        <end position="746"/>
    </location>
</feature>
<dbReference type="SUPFAM" id="SSF82153">
    <property type="entry name" value="FAS1 domain"/>
    <property type="match status" value="2"/>
</dbReference>
<evidence type="ECO:0000313" key="4">
    <source>
        <dbReference type="EMBL" id="EGU78574.1"/>
    </source>
</evidence>
<dbReference type="InterPro" id="IPR000782">
    <property type="entry name" value="FAS1_domain"/>
</dbReference>
<dbReference type="InterPro" id="IPR036378">
    <property type="entry name" value="FAS1_dom_sf"/>
</dbReference>
<evidence type="ECO:0000256" key="2">
    <source>
        <dbReference type="SAM" id="SignalP"/>
    </source>
</evidence>
<dbReference type="Gene3D" id="2.30.180.10">
    <property type="entry name" value="FAS1 domain"/>
    <property type="match status" value="2"/>
</dbReference>
<dbReference type="PaxDb" id="5507-FOXG_02361P0"/>
<keyword evidence="2" id="KW-0732">Signal</keyword>
<dbReference type="EMBL" id="AFQF01002779">
    <property type="protein sequence ID" value="EGU78574.1"/>
    <property type="molecule type" value="Genomic_DNA"/>
</dbReference>
<feature type="signal peptide" evidence="2">
    <location>
        <begin position="1"/>
        <end position="15"/>
    </location>
</feature>
<accession>F9FWW2</accession>
<dbReference type="GO" id="GO:0016236">
    <property type="term" value="P:macroautophagy"/>
    <property type="evidence" value="ECO:0007669"/>
    <property type="project" value="TreeGrafter"/>
</dbReference>
<dbReference type="SUPFAM" id="SSF48452">
    <property type="entry name" value="TPR-like"/>
    <property type="match status" value="1"/>
</dbReference>
<dbReference type="InterPro" id="IPR050904">
    <property type="entry name" value="Adhesion/Biosynth-related"/>
</dbReference>
<dbReference type="SMART" id="SM00554">
    <property type="entry name" value="FAS1"/>
    <property type="match status" value="2"/>
</dbReference>
<reference evidence="4" key="1">
    <citation type="journal article" date="2012" name="Mol. Plant Microbe Interact.">
        <title>A highly conserved effector in Fusarium oxysporum is required for full virulence on Arabidopsis.</title>
        <authorList>
            <person name="Thatcher L.F."/>
            <person name="Gardiner D.M."/>
            <person name="Kazan K."/>
            <person name="Manners J."/>
        </authorList>
    </citation>
    <scope>NUCLEOTIDE SEQUENCE [LARGE SCALE GENOMIC DNA]</scope>
    <source>
        <strain evidence="4">Fo5176</strain>
    </source>
</reference>
<organism evidence="4">
    <name type="scientific">Fusarium oxysporum (strain Fo5176)</name>
    <name type="common">Fusarium vascular wilt</name>
    <dbReference type="NCBI Taxonomy" id="660025"/>
    <lineage>
        <taxon>Eukaryota</taxon>
        <taxon>Fungi</taxon>
        <taxon>Dikarya</taxon>
        <taxon>Ascomycota</taxon>
        <taxon>Pezizomycotina</taxon>
        <taxon>Sordariomycetes</taxon>
        <taxon>Hypocreomycetidae</taxon>
        <taxon>Hypocreales</taxon>
        <taxon>Nectriaceae</taxon>
        <taxon>Fusarium</taxon>
        <taxon>Fusarium oxysporum species complex</taxon>
    </lineage>
</organism>